<sequence length="127" mass="13705">MHGAKVWNDFRKTLDVFEAMGRRQAPGSQTEFNRQLSRELQKGGKAGELVASAASPADWLGKARDIYDSWRYGRNTAALADMLTRPDAAKRLAQIAKAPAGSAQASGMAAMYLLGASAHQGRDRGAR</sequence>
<name>A0AA41Z5N9_9HYPH</name>
<proteinExistence type="predicted"/>
<protein>
    <submittedName>
        <fullName evidence="1">Uncharacterized protein</fullName>
    </submittedName>
</protein>
<evidence type="ECO:0000313" key="1">
    <source>
        <dbReference type="EMBL" id="MCW6510958.1"/>
    </source>
</evidence>
<dbReference type="RefSeq" id="WP_282587326.1">
    <property type="nucleotide sequence ID" value="NZ_JAMOIM010000019.1"/>
</dbReference>
<dbReference type="AlphaFoldDB" id="A0AA41Z5N9"/>
<gene>
    <name evidence="1" type="ORF">M8523_23415</name>
</gene>
<evidence type="ECO:0000313" key="2">
    <source>
        <dbReference type="Proteomes" id="UP001165667"/>
    </source>
</evidence>
<accession>A0AA41Z5N9</accession>
<keyword evidence="2" id="KW-1185">Reference proteome</keyword>
<dbReference type="Proteomes" id="UP001165667">
    <property type="component" value="Unassembled WGS sequence"/>
</dbReference>
<organism evidence="1 2">
    <name type="scientific">Lichenifustis flavocetrariae</name>
    <dbReference type="NCBI Taxonomy" id="2949735"/>
    <lineage>
        <taxon>Bacteria</taxon>
        <taxon>Pseudomonadati</taxon>
        <taxon>Pseudomonadota</taxon>
        <taxon>Alphaproteobacteria</taxon>
        <taxon>Hyphomicrobiales</taxon>
        <taxon>Lichenihabitantaceae</taxon>
        <taxon>Lichenifustis</taxon>
    </lineage>
</organism>
<dbReference type="EMBL" id="JAMOIM010000019">
    <property type="protein sequence ID" value="MCW6510958.1"/>
    <property type="molecule type" value="Genomic_DNA"/>
</dbReference>
<comment type="caution">
    <text evidence="1">The sequence shown here is derived from an EMBL/GenBank/DDBJ whole genome shotgun (WGS) entry which is preliminary data.</text>
</comment>
<reference evidence="1" key="1">
    <citation type="submission" date="2022-05" db="EMBL/GenBank/DDBJ databases">
        <authorList>
            <person name="Pankratov T."/>
        </authorList>
    </citation>
    <scope>NUCLEOTIDE SEQUENCE</scope>
    <source>
        <strain evidence="1">BP6-180914</strain>
    </source>
</reference>